<evidence type="ECO:0000313" key="2">
    <source>
        <dbReference type="EMBL" id="KAG5624832.1"/>
    </source>
</evidence>
<accession>A0A9J6AJM4</accession>
<protein>
    <submittedName>
        <fullName evidence="2">Uncharacterized protein</fullName>
    </submittedName>
</protein>
<keyword evidence="3" id="KW-1185">Reference proteome</keyword>
<gene>
    <name evidence="2" type="ORF">H5410_010050</name>
</gene>
<dbReference type="AlphaFoldDB" id="A0A9J6AJM4"/>
<proteinExistence type="predicted"/>
<sequence>MKDSSQGKLRSLSGHFTNMLLLNCKIIYEQSTTSKCLQANKTETNNNASVKMMMNKIAFPQSHSVLHNWIVILKRGNFKYLGSIIKGNEEINGDVTHSGCSTDYGVHGEVLTSQELARSKDEGSKDEDASMMCRHTMRDGIRNKNIRVKVGVTSMVDKNEGSEVKMVRACEEEERKHPGERHRACEINNYEKVMQKPLATYFMQKKTNKSNSETKDTKSIFGNSIARDETRA</sequence>
<feature type="region of interest" description="Disordered" evidence="1">
    <location>
        <begin position="206"/>
        <end position="232"/>
    </location>
</feature>
<name>A0A9J6AJM4_SOLCO</name>
<evidence type="ECO:0000256" key="1">
    <source>
        <dbReference type="SAM" id="MobiDB-lite"/>
    </source>
</evidence>
<comment type="caution">
    <text evidence="2">The sequence shown here is derived from an EMBL/GenBank/DDBJ whole genome shotgun (WGS) entry which is preliminary data.</text>
</comment>
<dbReference type="EMBL" id="JACXVP010000002">
    <property type="protein sequence ID" value="KAG5624832.1"/>
    <property type="molecule type" value="Genomic_DNA"/>
</dbReference>
<reference evidence="2 3" key="1">
    <citation type="submission" date="2020-09" db="EMBL/GenBank/DDBJ databases">
        <title>De no assembly of potato wild relative species, Solanum commersonii.</title>
        <authorList>
            <person name="Cho K."/>
        </authorList>
    </citation>
    <scope>NUCLEOTIDE SEQUENCE [LARGE SCALE GENOMIC DNA]</scope>
    <source>
        <strain evidence="2">LZ3.2</strain>
        <tissue evidence="2">Leaf</tissue>
    </source>
</reference>
<evidence type="ECO:0000313" key="3">
    <source>
        <dbReference type="Proteomes" id="UP000824120"/>
    </source>
</evidence>
<dbReference type="Proteomes" id="UP000824120">
    <property type="component" value="Chromosome 2"/>
</dbReference>
<organism evidence="2 3">
    <name type="scientific">Solanum commersonii</name>
    <name type="common">Commerson's wild potato</name>
    <name type="synonym">Commerson's nightshade</name>
    <dbReference type="NCBI Taxonomy" id="4109"/>
    <lineage>
        <taxon>Eukaryota</taxon>
        <taxon>Viridiplantae</taxon>
        <taxon>Streptophyta</taxon>
        <taxon>Embryophyta</taxon>
        <taxon>Tracheophyta</taxon>
        <taxon>Spermatophyta</taxon>
        <taxon>Magnoliopsida</taxon>
        <taxon>eudicotyledons</taxon>
        <taxon>Gunneridae</taxon>
        <taxon>Pentapetalae</taxon>
        <taxon>asterids</taxon>
        <taxon>lamiids</taxon>
        <taxon>Solanales</taxon>
        <taxon>Solanaceae</taxon>
        <taxon>Solanoideae</taxon>
        <taxon>Solaneae</taxon>
        <taxon>Solanum</taxon>
    </lineage>
</organism>